<protein>
    <submittedName>
        <fullName evidence="1">Uncharacterized protein</fullName>
    </submittedName>
</protein>
<accession>A0A0B6YSD0</accession>
<gene>
    <name evidence="1" type="primary">ORF33899</name>
</gene>
<dbReference type="EMBL" id="HACG01011826">
    <property type="protein sequence ID" value="CEK58691.1"/>
    <property type="molecule type" value="Transcribed_RNA"/>
</dbReference>
<evidence type="ECO:0000313" key="1">
    <source>
        <dbReference type="EMBL" id="CEK58691.1"/>
    </source>
</evidence>
<proteinExistence type="predicted"/>
<name>A0A0B6YSD0_9EUPU</name>
<dbReference type="AlphaFoldDB" id="A0A0B6YSD0"/>
<sequence length="54" mass="6402">MLIIPWTANMTNVDVQKEVNTERKLIINRKEAIIILGAQNENMRYKTLEDTWQN</sequence>
<organism evidence="1">
    <name type="scientific">Arion vulgaris</name>
    <dbReference type="NCBI Taxonomy" id="1028688"/>
    <lineage>
        <taxon>Eukaryota</taxon>
        <taxon>Metazoa</taxon>
        <taxon>Spiralia</taxon>
        <taxon>Lophotrochozoa</taxon>
        <taxon>Mollusca</taxon>
        <taxon>Gastropoda</taxon>
        <taxon>Heterobranchia</taxon>
        <taxon>Euthyneura</taxon>
        <taxon>Panpulmonata</taxon>
        <taxon>Eupulmonata</taxon>
        <taxon>Stylommatophora</taxon>
        <taxon>Helicina</taxon>
        <taxon>Arionoidea</taxon>
        <taxon>Arionidae</taxon>
        <taxon>Arion</taxon>
    </lineage>
</organism>
<reference evidence="1" key="1">
    <citation type="submission" date="2014-12" db="EMBL/GenBank/DDBJ databases">
        <title>Insight into the proteome of Arion vulgaris.</title>
        <authorList>
            <person name="Aradska J."/>
            <person name="Bulat T."/>
            <person name="Smidak R."/>
            <person name="Sarate P."/>
            <person name="Gangsoo J."/>
            <person name="Sialana F."/>
            <person name="Bilban M."/>
            <person name="Lubec G."/>
        </authorList>
    </citation>
    <scope>NUCLEOTIDE SEQUENCE</scope>
    <source>
        <tissue evidence="1">Skin</tissue>
    </source>
</reference>